<proteinExistence type="predicted"/>
<feature type="chain" id="PRO_5038472727" evidence="4">
    <location>
        <begin position="22"/>
        <end position="288"/>
    </location>
</feature>
<dbReference type="EMBL" id="JACRST010000007">
    <property type="protein sequence ID" value="MBC8546626.1"/>
    <property type="molecule type" value="Genomic_DNA"/>
</dbReference>
<evidence type="ECO:0000256" key="4">
    <source>
        <dbReference type="SAM" id="SignalP"/>
    </source>
</evidence>
<evidence type="ECO:0000313" key="5">
    <source>
        <dbReference type="EMBL" id="MBC8546626.1"/>
    </source>
</evidence>
<keyword evidence="4" id="KW-0732">Signal</keyword>
<dbReference type="Pfam" id="PF04203">
    <property type="entry name" value="Sortase"/>
    <property type="match status" value="1"/>
</dbReference>
<name>A0A926DYV6_9FIRM</name>
<dbReference type="GO" id="GO:0016787">
    <property type="term" value="F:hydrolase activity"/>
    <property type="evidence" value="ECO:0007669"/>
    <property type="project" value="UniProtKB-KW"/>
</dbReference>
<reference evidence="5" key="1">
    <citation type="submission" date="2020-08" db="EMBL/GenBank/DDBJ databases">
        <title>Genome public.</title>
        <authorList>
            <person name="Liu C."/>
            <person name="Sun Q."/>
        </authorList>
    </citation>
    <scope>NUCLEOTIDE SEQUENCE</scope>
    <source>
        <strain evidence="5">NSJ-31</strain>
    </source>
</reference>
<feature type="region of interest" description="Disordered" evidence="3">
    <location>
        <begin position="26"/>
        <end position="65"/>
    </location>
</feature>
<evidence type="ECO:0000256" key="2">
    <source>
        <dbReference type="PIRSR" id="PIRSR605754-1"/>
    </source>
</evidence>
<dbReference type="InterPro" id="IPR009835">
    <property type="entry name" value="SrtB"/>
</dbReference>
<feature type="active site" description="Acyl-thioester intermediate" evidence="2">
    <location>
        <position position="244"/>
    </location>
</feature>
<dbReference type="InterPro" id="IPR005754">
    <property type="entry name" value="Sortase"/>
</dbReference>
<dbReference type="InterPro" id="IPR023365">
    <property type="entry name" value="Sortase_dom-sf"/>
</dbReference>
<keyword evidence="6" id="KW-1185">Reference proteome</keyword>
<dbReference type="AlphaFoldDB" id="A0A926DYV6"/>
<evidence type="ECO:0000256" key="3">
    <source>
        <dbReference type="SAM" id="MobiDB-lite"/>
    </source>
</evidence>
<feature type="active site" description="Proton donor/acceptor" evidence="2">
    <location>
        <position position="145"/>
    </location>
</feature>
<dbReference type="PROSITE" id="PS51257">
    <property type="entry name" value="PROKAR_LIPOPROTEIN"/>
    <property type="match status" value="1"/>
</dbReference>
<dbReference type="RefSeq" id="WP_249282702.1">
    <property type="nucleotide sequence ID" value="NZ_JACRST010000007.1"/>
</dbReference>
<dbReference type="Gene3D" id="2.40.260.10">
    <property type="entry name" value="Sortase"/>
    <property type="match status" value="1"/>
</dbReference>
<protein>
    <submittedName>
        <fullName evidence="5">Class B sortase</fullName>
    </submittedName>
</protein>
<evidence type="ECO:0000313" key="6">
    <source>
        <dbReference type="Proteomes" id="UP000653127"/>
    </source>
</evidence>
<dbReference type="SUPFAM" id="SSF63817">
    <property type="entry name" value="Sortase"/>
    <property type="match status" value="1"/>
</dbReference>
<organism evidence="5 6">
    <name type="scientific">Ligaoa zhengdingensis</name>
    <dbReference type="NCBI Taxonomy" id="2763658"/>
    <lineage>
        <taxon>Bacteria</taxon>
        <taxon>Bacillati</taxon>
        <taxon>Bacillota</taxon>
        <taxon>Clostridia</taxon>
        <taxon>Eubacteriales</taxon>
        <taxon>Oscillospiraceae</taxon>
        <taxon>Ligaoa</taxon>
    </lineage>
</organism>
<dbReference type="CDD" id="cd05826">
    <property type="entry name" value="Sortase_B"/>
    <property type="match status" value="1"/>
</dbReference>
<comment type="caution">
    <text evidence="5">The sequence shown here is derived from an EMBL/GenBank/DDBJ whole genome shotgun (WGS) entry which is preliminary data.</text>
</comment>
<keyword evidence="1" id="KW-0378">Hydrolase</keyword>
<feature type="signal peptide" evidence="4">
    <location>
        <begin position="1"/>
        <end position="21"/>
    </location>
</feature>
<sequence>MNKCTRLLSLLMAAVMAMTLAACSQKPESSAPEEEEPQSSASEYPFYNPLTEPEGITNDTPVEPDTNIVDKIQEYQEKNPEAVAWFRIPDTTMDDVVFQDPTGNKKYERLDNDGKFNLSGCYFADYRNTVKNRASLGKNTIIYGHNLNDDDEQGERFARLLKYDDIEYATEHPYLYLTTPEDEMVFKVFAVFYLSDWRNFDYIRTNFTSNAQFNQLVNEAKSRSLFNFDVSVTGSDKILTLSTCTYKYGGFNNRAQRFVVMGRLLHPSEKDTDPVTVVANPSPKDVYS</sequence>
<accession>A0A926DYV6</accession>
<dbReference type="Proteomes" id="UP000653127">
    <property type="component" value="Unassembled WGS sequence"/>
</dbReference>
<evidence type="ECO:0000256" key="1">
    <source>
        <dbReference type="ARBA" id="ARBA00022801"/>
    </source>
</evidence>
<gene>
    <name evidence="5" type="ORF">H8711_06715</name>
</gene>